<gene>
    <name evidence="3" type="ORF">NDI79_01395</name>
</gene>
<proteinExistence type="predicted"/>
<feature type="compositionally biased region" description="Basic and acidic residues" evidence="1">
    <location>
        <begin position="119"/>
        <end position="130"/>
    </location>
</feature>
<evidence type="ECO:0000256" key="1">
    <source>
        <dbReference type="SAM" id="MobiDB-lite"/>
    </source>
</evidence>
<keyword evidence="4" id="KW-1185">Reference proteome</keyword>
<name>A0ABU2FX91_9EURY</name>
<protein>
    <recommendedName>
        <fullName evidence="2">DUF7964 domain-containing protein</fullName>
    </recommendedName>
</protein>
<accession>A0ABU2FX91</accession>
<dbReference type="Proteomes" id="UP001254813">
    <property type="component" value="Unassembled WGS sequence"/>
</dbReference>
<evidence type="ECO:0000259" key="2">
    <source>
        <dbReference type="Pfam" id="PF25912"/>
    </source>
</evidence>
<dbReference type="InterPro" id="IPR058270">
    <property type="entry name" value="DUF7964"/>
</dbReference>
<dbReference type="RefSeq" id="WP_310926661.1">
    <property type="nucleotide sequence ID" value="NZ_JAMQOQ010000001.1"/>
</dbReference>
<comment type="caution">
    <text evidence="3">The sequence shown here is derived from an EMBL/GenBank/DDBJ whole genome shotgun (WGS) entry which is preliminary data.</text>
</comment>
<evidence type="ECO:0000313" key="4">
    <source>
        <dbReference type="Proteomes" id="UP001254813"/>
    </source>
</evidence>
<dbReference type="EMBL" id="JAMQOQ010000001">
    <property type="protein sequence ID" value="MDS0292821.1"/>
    <property type="molecule type" value="Genomic_DNA"/>
</dbReference>
<sequence>MALVESLPPRPLSAKELLDLNRSDALELASPIEEEGDAGAVILATESWVKGLVFDGEQGDGDGGGEDNGWTVVETVSLAERERIDGLRACEDAILAFRGESPDGVGRNVPDDESDGGDADARTEADAGAE</sequence>
<dbReference type="Pfam" id="PF25912">
    <property type="entry name" value="DUF7964"/>
    <property type="match status" value="1"/>
</dbReference>
<feature type="domain" description="DUF7964" evidence="2">
    <location>
        <begin position="3"/>
        <end position="97"/>
    </location>
</feature>
<evidence type="ECO:0000313" key="3">
    <source>
        <dbReference type="EMBL" id="MDS0292821.1"/>
    </source>
</evidence>
<reference evidence="3 4" key="1">
    <citation type="submission" date="2022-06" db="EMBL/GenBank/DDBJ databases">
        <title>Halogeometricum sp. a new haloarchaeum isolate from saline soil.</title>
        <authorList>
            <person name="Strakova D."/>
            <person name="Galisteo C."/>
            <person name="Sanchez-Porro C."/>
            <person name="Ventosa A."/>
        </authorList>
    </citation>
    <scope>NUCLEOTIDE SEQUENCE [LARGE SCALE GENOMIC DNA]</scope>
    <source>
        <strain evidence="4">S3BR25-2</strain>
    </source>
</reference>
<organism evidence="3 4">
    <name type="scientific">Halogeometricum luteum</name>
    <dbReference type="NCBI Taxonomy" id="2950537"/>
    <lineage>
        <taxon>Archaea</taxon>
        <taxon>Methanobacteriati</taxon>
        <taxon>Methanobacteriota</taxon>
        <taxon>Stenosarchaea group</taxon>
        <taxon>Halobacteria</taxon>
        <taxon>Halobacteriales</taxon>
        <taxon>Haloferacaceae</taxon>
        <taxon>Halogeometricum</taxon>
    </lineage>
</organism>
<feature type="region of interest" description="Disordered" evidence="1">
    <location>
        <begin position="99"/>
        <end position="130"/>
    </location>
</feature>